<feature type="compositionally biased region" description="Low complexity" evidence="2">
    <location>
        <begin position="76"/>
        <end position="91"/>
    </location>
</feature>
<keyword evidence="3" id="KW-0812">Transmembrane</keyword>
<evidence type="ECO:0000256" key="1">
    <source>
        <dbReference type="ARBA" id="ARBA00008306"/>
    </source>
</evidence>
<dbReference type="GO" id="GO:0005739">
    <property type="term" value="C:mitochondrion"/>
    <property type="evidence" value="ECO:0007669"/>
    <property type="project" value="UniProtKB-ARBA"/>
</dbReference>
<protein>
    <recommendedName>
        <fullName evidence="4">DUF155 domain-containing protein</fullName>
    </recommendedName>
</protein>
<feature type="transmembrane region" description="Helical" evidence="3">
    <location>
        <begin position="653"/>
        <end position="672"/>
    </location>
</feature>
<dbReference type="Pfam" id="PF02582">
    <property type="entry name" value="DUF155"/>
    <property type="match status" value="1"/>
</dbReference>
<evidence type="ECO:0000256" key="2">
    <source>
        <dbReference type="SAM" id="MobiDB-lite"/>
    </source>
</evidence>
<comment type="similarity">
    <text evidence="1">Belongs to the RMD1/sif2 family.</text>
</comment>
<dbReference type="Proteomes" id="UP000191691">
    <property type="component" value="Unassembled WGS sequence"/>
</dbReference>
<name>A0A1V6YKL3_PENNA</name>
<feature type="region of interest" description="Disordered" evidence="2">
    <location>
        <begin position="307"/>
        <end position="339"/>
    </location>
</feature>
<dbReference type="InterPro" id="IPR051624">
    <property type="entry name" value="RMD1/Sad1-interacting"/>
</dbReference>
<feature type="region of interest" description="Disordered" evidence="2">
    <location>
        <begin position="354"/>
        <end position="430"/>
    </location>
</feature>
<feature type="compositionally biased region" description="Polar residues" evidence="2">
    <location>
        <begin position="365"/>
        <end position="374"/>
    </location>
</feature>
<feature type="compositionally biased region" description="Basic and acidic residues" evidence="2">
    <location>
        <begin position="405"/>
        <end position="417"/>
    </location>
</feature>
<keyword evidence="6" id="KW-1185">Reference proteome</keyword>
<feature type="domain" description="DUF155" evidence="4">
    <location>
        <begin position="442"/>
        <end position="626"/>
    </location>
</feature>
<evidence type="ECO:0000313" key="6">
    <source>
        <dbReference type="Proteomes" id="UP000191691"/>
    </source>
</evidence>
<feature type="compositionally biased region" description="Polar residues" evidence="2">
    <location>
        <begin position="9"/>
        <end position="19"/>
    </location>
</feature>
<keyword evidence="3" id="KW-1133">Transmembrane helix</keyword>
<feature type="compositionally biased region" description="Basic and acidic residues" evidence="2">
    <location>
        <begin position="354"/>
        <end position="364"/>
    </location>
</feature>
<organism evidence="5 6">
    <name type="scientific">Penicillium nalgiovense</name>
    <dbReference type="NCBI Taxonomy" id="60175"/>
    <lineage>
        <taxon>Eukaryota</taxon>
        <taxon>Fungi</taxon>
        <taxon>Dikarya</taxon>
        <taxon>Ascomycota</taxon>
        <taxon>Pezizomycotina</taxon>
        <taxon>Eurotiomycetes</taxon>
        <taxon>Eurotiomycetidae</taxon>
        <taxon>Eurotiales</taxon>
        <taxon>Aspergillaceae</taxon>
        <taxon>Penicillium</taxon>
    </lineage>
</organism>
<gene>
    <name evidence="5" type="ORF">PENNAL_c0018G06638</name>
</gene>
<dbReference type="PANTHER" id="PTHR16255:SF4">
    <property type="entry name" value="SPORULATION PROTEIN RMD8"/>
    <property type="match status" value="1"/>
</dbReference>
<feature type="compositionally biased region" description="Acidic residues" evidence="2">
    <location>
        <begin position="124"/>
        <end position="141"/>
    </location>
</feature>
<proteinExistence type="inferred from homology"/>
<comment type="caution">
    <text evidence="5">The sequence shown here is derived from an EMBL/GenBank/DDBJ whole genome shotgun (WGS) entry which is preliminary data.</text>
</comment>
<accession>A0A1V6YKL3</accession>
<dbReference type="EMBL" id="MOOB01000018">
    <property type="protein sequence ID" value="OQE87976.1"/>
    <property type="molecule type" value="Genomic_DNA"/>
</dbReference>
<reference evidence="6" key="1">
    <citation type="journal article" date="2017" name="Nat. Microbiol.">
        <title>Global analysis of biosynthetic gene clusters reveals vast potential of secondary metabolite production in Penicillium species.</title>
        <authorList>
            <person name="Nielsen J.C."/>
            <person name="Grijseels S."/>
            <person name="Prigent S."/>
            <person name="Ji B."/>
            <person name="Dainat J."/>
            <person name="Nielsen K.F."/>
            <person name="Frisvad J.C."/>
            <person name="Workman M."/>
            <person name="Nielsen J."/>
        </authorList>
    </citation>
    <scope>NUCLEOTIDE SEQUENCE [LARGE SCALE GENOMIC DNA]</scope>
    <source>
        <strain evidence="6">IBT 13039</strain>
    </source>
</reference>
<keyword evidence="3" id="KW-0472">Membrane</keyword>
<feature type="compositionally biased region" description="Polar residues" evidence="2">
    <location>
        <begin position="384"/>
        <end position="395"/>
    </location>
</feature>
<dbReference type="OMA" id="NERCQVF"/>
<dbReference type="InterPro" id="IPR003734">
    <property type="entry name" value="DUF155"/>
</dbReference>
<dbReference type="PANTHER" id="PTHR16255">
    <property type="entry name" value="REQUIRED FOR MEIOTIC NUCLEAR DIVISION PROTEIN 1 HOMOLOG"/>
    <property type="match status" value="1"/>
</dbReference>
<feature type="region of interest" description="Disordered" evidence="2">
    <location>
        <begin position="1"/>
        <end position="141"/>
    </location>
</feature>
<sequence length="788" mass="87533">MTPPARGRGTNQRSPTVLVTDSRDQQQPQTPRRRRSPATRFITVDNVLQYASDVPSMQQRGPPPISRSRRLASAAGGLITSSGNSSSSAVAGSGGTMGRLAAQPRLPPRTTKVSEKLVLLPDTGELEEGSPEEDEDESEGADLVDEELVAHLAKEKNVDPERIRHQLLVSKRLGGDFGIDNDFAPMLAEEEVLKKRRVAPERAKSYAERLPKARRTEKLARVTAYCTAQAYKMGSLAAFVKEQHGGRTKLYDDCLYTAYHLPLLPGHEGYRLRSSPVLKYPGGKSLLDEEIERNELRDYHDEYMLETEEHSVGGHNRPEDDHHYEASPRQHEGHDPREENREEFLNRITEEVHGHLPNDHDHENAASSGESINGLQRIPPLPQPDSNAGTRQSSPEPALRRRRHSTDDSHALIRDRSPLPAPAPSSSAPQAPARTLYNVAEMFVFSYGVVVFWNFTERQEKDLLADLAFATSSATGIPIPLATMPLDEEDFETEEFHFEYSTEISRPRVYNDMITLRSGDHMIKLAISHSISQSTKLCFFEEVMARQMADAKDVPRRLAVTGQLGMKREEVFRILGRLFKSRVEVNLSSNMLDVPNFFWESEPTLYPLYIAVREYLEIKPRIQVLNERCRVFLDLAEILSDSIADNRTSHQTWIIIVLIIISIIVTISEVFLRFALLHASQGPAGTPASILARVMGRSVAPSPSEWYSAANAPPGCICPSLGPAGAGLDMGGSGMLIYILREAISRSPSVSKDVSADDHAAAGWLAAVSKLTILNIPKREVSPIHNGR</sequence>
<evidence type="ECO:0000256" key="3">
    <source>
        <dbReference type="SAM" id="Phobius"/>
    </source>
</evidence>
<evidence type="ECO:0000313" key="5">
    <source>
        <dbReference type="EMBL" id="OQE87976.1"/>
    </source>
</evidence>
<dbReference type="AlphaFoldDB" id="A0A1V6YKL3"/>
<evidence type="ECO:0000259" key="4">
    <source>
        <dbReference type="Pfam" id="PF02582"/>
    </source>
</evidence>